<proteinExistence type="predicted"/>
<reference evidence="3" key="1">
    <citation type="journal article" date="2013" name="Nature">
        <title>Draft genome of the wheat A-genome progenitor Triticum urartu.</title>
        <authorList>
            <person name="Ling H.Q."/>
            <person name="Zhao S."/>
            <person name="Liu D."/>
            <person name="Wang J."/>
            <person name="Sun H."/>
            <person name="Zhang C."/>
            <person name="Fan H."/>
            <person name="Li D."/>
            <person name="Dong L."/>
            <person name="Tao Y."/>
            <person name="Gao C."/>
            <person name="Wu H."/>
            <person name="Li Y."/>
            <person name="Cui Y."/>
            <person name="Guo X."/>
            <person name="Zheng S."/>
            <person name="Wang B."/>
            <person name="Yu K."/>
            <person name="Liang Q."/>
            <person name="Yang W."/>
            <person name="Lou X."/>
            <person name="Chen J."/>
            <person name="Feng M."/>
            <person name="Jian J."/>
            <person name="Zhang X."/>
            <person name="Luo G."/>
            <person name="Jiang Y."/>
            <person name="Liu J."/>
            <person name="Wang Z."/>
            <person name="Sha Y."/>
            <person name="Zhang B."/>
            <person name="Wu H."/>
            <person name="Tang D."/>
            <person name="Shen Q."/>
            <person name="Xue P."/>
            <person name="Zou S."/>
            <person name="Wang X."/>
            <person name="Liu X."/>
            <person name="Wang F."/>
            <person name="Yang Y."/>
            <person name="An X."/>
            <person name="Dong Z."/>
            <person name="Zhang K."/>
            <person name="Zhang X."/>
            <person name="Luo M.C."/>
            <person name="Dvorak J."/>
            <person name="Tong Y."/>
            <person name="Wang J."/>
            <person name="Yang H."/>
            <person name="Li Z."/>
            <person name="Wang D."/>
            <person name="Zhang A."/>
            <person name="Wang J."/>
        </authorList>
    </citation>
    <scope>NUCLEOTIDE SEQUENCE</scope>
    <source>
        <strain evidence="3">cv. G1812</strain>
    </source>
</reference>
<protein>
    <submittedName>
        <fullName evidence="2">Uncharacterized protein</fullName>
    </submittedName>
</protein>
<feature type="compositionally biased region" description="Gly residues" evidence="1">
    <location>
        <begin position="42"/>
        <end position="53"/>
    </location>
</feature>
<dbReference type="AlphaFoldDB" id="A0A8R7USY8"/>
<dbReference type="Proteomes" id="UP000015106">
    <property type="component" value="Chromosome 6"/>
</dbReference>
<feature type="region of interest" description="Disordered" evidence="1">
    <location>
        <begin position="31"/>
        <end position="72"/>
    </location>
</feature>
<accession>A0A8R7USY8</accession>
<reference evidence="2" key="2">
    <citation type="submission" date="2018-03" db="EMBL/GenBank/DDBJ databases">
        <title>The Triticum urartu genome reveals the dynamic nature of wheat genome evolution.</title>
        <authorList>
            <person name="Ling H."/>
            <person name="Ma B."/>
            <person name="Shi X."/>
            <person name="Liu H."/>
            <person name="Dong L."/>
            <person name="Sun H."/>
            <person name="Cao Y."/>
            <person name="Gao Q."/>
            <person name="Zheng S."/>
            <person name="Li Y."/>
            <person name="Yu Y."/>
            <person name="Du H."/>
            <person name="Qi M."/>
            <person name="Li Y."/>
            <person name="Yu H."/>
            <person name="Cui Y."/>
            <person name="Wang N."/>
            <person name="Chen C."/>
            <person name="Wu H."/>
            <person name="Zhao Y."/>
            <person name="Zhang J."/>
            <person name="Li Y."/>
            <person name="Zhou W."/>
            <person name="Zhang B."/>
            <person name="Hu W."/>
            <person name="Eijk M."/>
            <person name="Tang J."/>
            <person name="Witsenboer H."/>
            <person name="Zhao S."/>
            <person name="Li Z."/>
            <person name="Zhang A."/>
            <person name="Wang D."/>
            <person name="Liang C."/>
        </authorList>
    </citation>
    <scope>NUCLEOTIDE SEQUENCE [LARGE SCALE GENOMIC DNA]</scope>
    <source>
        <strain evidence="2">cv. G1812</strain>
    </source>
</reference>
<keyword evidence="3" id="KW-1185">Reference proteome</keyword>
<evidence type="ECO:0000256" key="1">
    <source>
        <dbReference type="SAM" id="MobiDB-lite"/>
    </source>
</evidence>
<dbReference type="EnsemblPlants" id="TuG1812G0600000430.01.T01">
    <property type="protein sequence ID" value="TuG1812G0600000430.01.T01.cds321494"/>
    <property type="gene ID" value="TuG1812G0600000430.01"/>
</dbReference>
<evidence type="ECO:0000313" key="2">
    <source>
        <dbReference type="EnsemblPlants" id="TuG1812G0600000430.01.T01.cds321494"/>
    </source>
</evidence>
<name>A0A8R7USY8_TRIUA</name>
<organism evidence="2 3">
    <name type="scientific">Triticum urartu</name>
    <name type="common">Red wild einkorn</name>
    <name type="synonym">Crithodium urartu</name>
    <dbReference type="NCBI Taxonomy" id="4572"/>
    <lineage>
        <taxon>Eukaryota</taxon>
        <taxon>Viridiplantae</taxon>
        <taxon>Streptophyta</taxon>
        <taxon>Embryophyta</taxon>
        <taxon>Tracheophyta</taxon>
        <taxon>Spermatophyta</taxon>
        <taxon>Magnoliopsida</taxon>
        <taxon>Liliopsida</taxon>
        <taxon>Poales</taxon>
        <taxon>Poaceae</taxon>
        <taxon>BOP clade</taxon>
        <taxon>Pooideae</taxon>
        <taxon>Triticodae</taxon>
        <taxon>Triticeae</taxon>
        <taxon>Triticinae</taxon>
        <taxon>Triticum</taxon>
    </lineage>
</organism>
<reference evidence="2" key="3">
    <citation type="submission" date="2022-06" db="UniProtKB">
        <authorList>
            <consortium name="EnsemblPlants"/>
        </authorList>
    </citation>
    <scope>IDENTIFICATION</scope>
</reference>
<sequence length="72" mass="7575">MILVTKPISQGFTIRKGSTKDLQGQFLSCQTNEQTSPTQKGPGCGGSCTGRGGRPTYKQTGRHKQTSANCAG</sequence>
<dbReference type="Gramene" id="TuG1812G0600000430.01.T01">
    <property type="protein sequence ID" value="TuG1812G0600000430.01.T01.cds321494"/>
    <property type="gene ID" value="TuG1812G0600000430.01"/>
</dbReference>
<evidence type="ECO:0000313" key="3">
    <source>
        <dbReference type="Proteomes" id="UP000015106"/>
    </source>
</evidence>